<comment type="similarity">
    <text evidence="2">Belongs to the diuretic hormone class 2 family.</text>
</comment>
<dbReference type="Proteomes" id="UP000053105">
    <property type="component" value="Unassembled WGS sequence"/>
</dbReference>
<evidence type="ECO:0000256" key="2">
    <source>
        <dbReference type="ARBA" id="ARBA00007773"/>
    </source>
</evidence>
<dbReference type="GO" id="GO:0001664">
    <property type="term" value="F:G protein-coupled receptor binding"/>
    <property type="evidence" value="ECO:0007669"/>
    <property type="project" value="TreeGrafter"/>
</dbReference>
<evidence type="ECO:0000256" key="1">
    <source>
        <dbReference type="ARBA" id="ARBA00004613"/>
    </source>
</evidence>
<keyword evidence="3" id="KW-0964">Secreted</keyword>
<keyword evidence="5" id="KW-1185">Reference proteome</keyword>
<sequence>MFTSPMTPLPSVASSSELSLDIASPADGFVDARFEAWIAEETLVVGIVAAFLVTMLDEHFNDVRSALLLLQMSVFATGVDGLASISMSMSNSIFISMSDSIDLAARMAVVGAAVVVAGSSLMKELDRRSSCGKLGMDNIEISVFPRLMIILKLKVISFGTTGTVFKPGQCCPWTENNTKASRGNRFEKVAFEDAAGNRIVLHTVDRRGQQGYWSQFDEEDPEALMEIIRLGHTMIRNPELENNKRGLDLGLNRGFSGSQAAKHLMGLAAANYAGGPGRRRRSEQP</sequence>
<dbReference type="OrthoDB" id="6495587at2759"/>
<dbReference type="GO" id="GO:0008613">
    <property type="term" value="F:diuretic hormone activity"/>
    <property type="evidence" value="ECO:0007669"/>
    <property type="project" value="InterPro"/>
</dbReference>
<proteinExistence type="inferred from homology"/>
<dbReference type="EMBL" id="KQ435719">
    <property type="protein sequence ID" value="KOX78808.1"/>
    <property type="molecule type" value="Genomic_DNA"/>
</dbReference>
<dbReference type="GO" id="GO:0007589">
    <property type="term" value="P:body fluid secretion"/>
    <property type="evidence" value="ECO:0007669"/>
    <property type="project" value="InterPro"/>
</dbReference>
<organism evidence="4 5">
    <name type="scientific">Melipona quadrifasciata</name>
    <dbReference type="NCBI Taxonomy" id="166423"/>
    <lineage>
        <taxon>Eukaryota</taxon>
        <taxon>Metazoa</taxon>
        <taxon>Ecdysozoa</taxon>
        <taxon>Arthropoda</taxon>
        <taxon>Hexapoda</taxon>
        <taxon>Insecta</taxon>
        <taxon>Pterygota</taxon>
        <taxon>Neoptera</taxon>
        <taxon>Endopterygota</taxon>
        <taxon>Hymenoptera</taxon>
        <taxon>Apocrita</taxon>
        <taxon>Aculeata</taxon>
        <taxon>Apoidea</taxon>
        <taxon>Anthophila</taxon>
        <taxon>Apidae</taxon>
        <taxon>Melipona</taxon>
    </lineage>
</organism>
<dbReference type="InterPro" id="IPR034439">
    <property type="entry name" value="DH2-like"/>
</dbReference>
<dbReference type="PANTHER" id="PTHR41146">
    <property type="entry name" value="DIURETIC HORMONE CLASS 2"/>
    <property type="match status" value="1"/>
</dbReference>
<dbReference type="STRING" id="166423.A0A0N0U6Y1"/>
<dbReference type="GO" id="GO:0005615">
    <property type="term" value="C:extracellular space"/>
    <property type="evidence" value="ECO:0007669"/>
    <property type="project" value="TreeGrafter"/>
</dbReference>
<accession>A0A0N0U6Y1</accession>
<dbReference type="PANTHER" id="PTHR41146:SF1">
    <property type="entry name" value="DIURETIC HORMONE CLASS 2"/>
    <property type="match status" value="1"/>
</dbReference>
<comment type="subcellular location">
    <subcellularLocation>
        <location evidence="1">Secreted</location>
    </subcellularLocation>
</comment>
<dbReference type="AlphaFoldDB" id="A0A0N0U6Y1"/>
<evidence type="ECO:0000313" key="5">
    <source>
        <dbReference type="Proteomes" id="UP000053105"/>
    </source>
</evidence>
<evidence type="ECO:0000256" key="3">
    <source>
        <dbReference type="ARBA" id="ARBA00022525"/>
    </source>
</evidence>
<reference evidence="4 5" key="1">
    <citation type="submission" date="2015-07" db="EMBL/GenBank/DDBJ databases">
        <title>The genome of Melipona quadrifasciata.</title>
        <authorList>
            <person name="Pan H."/>
            <person name="Kapheim K."/>
        </authorList>
    </citation>
    <scope>NUCLEOTIDE SEQUENCE [LARGE SCALE GENOMIC DNA]</scope>
    <source>
        <strain evidence="4">0111107301</strain>
        <tissue evidence="4">Whole body</tissue>
    </source>
</reference>
<gene>
    <name evidence="4" type="ORF">WN51_08567</name>
</gene>
<evidence type="ECO:0000313" key="4">
    <source>
        <dbReference type="EMBL" id="KOX78808.1"/>
    </source>
</evidence>
<name>A0A0N0U6Y1_9HYME</name>
<protein>
    <submittedName>
        <fullName evidence="4">Diuretic hormone class 2</fullName>
    </submittedName>
</protein>